<keyword evidence="2" id="KW-1185">Reference proteome</keyword>
<accession>A0A4R1KLS3</accession>
<dbReference type="Proteomes" id="UP000295714">
    <property type="component" value="Unassembled WGS sequence"/>
</dbReference>
<dbReference type="RefSeq" id="WP_132705698.1">
    <property type="nucleotide sequence ID" value="NZ_SMGI01000004.1"/>
</dbReference>
<name>A0A4R1KLS3_9FLAO</name>
<dbReference type="AlphaFoldDB" id="A0A4R1KLS3"/>
<proteinExistence type="predicted"/>
<gene>
    <name evidence="1" type="ORF">DFQ05_2484</name>
</gene>
<dbReference type="SUPFAM" id="SSF50998">
    <property type="entry name" value="Quinoprotein alcohol dehydrogenase-like"/>
    <property type="match status" value="1"/>
</dbReference>
<evidence type="ECO:0000313" key="2">
    <source>
        <dbReference type="Proteomes" id="UP000295714"/>
    </source>
</evidence>
<protein>
    <submittedName>
        <fullName evidence="1">Uncharacterized protein</fullName>
    </submittedName>
</protein>
<organism evidence="1 2">
    <name type="scientific">Winogradskyella wandonensis</name>
    <dbReference type="NCBI Taxonomy" id="1442586"/>
    <lineage>
        <taxon>Bacteria</taxon>
        <taxon>Pseudomonadati</taxon>
        <taxon>Bacteroidota</taxon>
        <taxon>Flavobacteriia</taxon>
        <taxon>Flavobacteriales</taxon>
        <taxon>Flavobacteriaceae</taxon>
        <taxon>Winogradskyella</taxon>
    </lineage>
</organism>
<evidence type="ECO:0000313" key="1">
    <source>
        <dbReference type="EMBL" id="TCK65267.1"/>
    </source>
</evidence>
<dbReference type="OrthoDB" id="1093345at2"/>
<comment type="caution">
    <text evidence="1">The sequence shown here is derived from an EMBL/GenBank/DDBJ whole genome shotgun (WGS) entry which is preliminary data.</text>
</comment>
<dbReference type="EMBL" id="SMGI01000004">
    <property type="protein sequence ID" value="TCK65267.1"/>
    <property type="molecule type" value="Genomic_DNA"/>
</dbReference>
<dbReference type="InterPro" id="IPR011047">
    <property type="entry name" value="Quinoprotein_ADH-like_sf"/>
</dbReference>
<reference evidence="1 2" key="1">
    <citation type="journal article" date="2015" name="Stand. Genomic Sci.">
        <title>Genomic Encyclopedia of Bacterial and Archaeal Type Strains, Phase III: the genomes of soil and plant-associated and newly described type strains.</title>
        <authorList>
            <person name="Whitman W.B."/>
            <person name="Woyke T."/>
            <person name="Klenk H.P."/>
            <person name="Zhou Y."/>
            <person name="Lilburn T.G."/>
            <person name="Beck B.J."/>
            <person name="De Vos P."/>
            <person name="Vandamme P."/>
            <person name="Eisen J.A."/>
            <person name="Garrity G."/>
            <person name="Hugenholtz P."/>
            <person name="Kyrpides N.C."/>
        </authorList>
    </citation>
    <scope>NUCLEOTIDE SEQUENCE [LARGE SCALE GENOMIC DNA]</scope>
    <source>
        <strain evidence="1 2">CECT 8445</strain>
    </source>
</reference>
<sequence length="781" mass="88885">MRKHFVYILLIVNLFSCSKRYTKKSDALDFIPQQHHTIIKINNLESFKELQNLNLPFKELKIDSLINHTGFINIEQPLYLSFANQSAALISKYHKDLIRKDSLLKTESTQDKTIFKSIFKNDTIYHRVVDSIFFASKDVRLVKTINDNENLEVKALFSTSSENSTASILFKNSINNELLFEKNRNADSISKYDILDITSEIDAIAFNGVTVSQDSSYFFSAFKNTKPQTFNLAKIIPENAESFKRVAFDDFDTFYKNLKTRNLAKKDSTKTGLLSLSNEIAFIETSIGTAIAINFLDIDILKSGLIDISIQETHKKAEIFKLSKPVLFEEDFSPFFEFHKTNYGFVLENFLVLSDNLEILKHIIDSKVNNKTLSESEKWLSVTEKIASNSSLLIYKNEKGLEKYLNRNSAGFNCNVIQYIAENDFAHINGVYAKSKKRAQKNSVTESFSIELPAELIAPAQTVKNHVTGGSDILVQDVNNFLYQISKSGRVQWKKQLDGPVLGKIEQIDIYNNGKLQLAFATANQLHVIDRNGRVVSPFPLKFSEPITQPLSVFDYDKQKNYRLLITQDKNLLMYDVKGKHVNGFKYKSASKSISSQPKHFRIGTKDYIVFSQGKKLEILNRQGQKRVKVKGDLDFSNNSIYNYRNRFVTTTKAGLIAEVNTNGTIKFNKHGLNSDSNFTATSKTLVSLTDNLLKVNNKTVELDFGNYTAPKIFYLNNKIYITTTDLQSSKVYVFDSQARLLPNFPVYGTSASSLVKLHRNKDVFVITQSDTDVVSIYKIN</sequence>